<dbReference type="AlphaFoldDB" id="A0A0F9AZT0"/>
<accession>A0A0F9AZT0</accession>
<proteinExistence type="predicted"/>
<organism evidence="1">
    <name type="scientific">marine sediment metagenome</name>
    <dbReference type="NCBI Taxonomy" id="412755"/>
    <lineage>
        <taxon>unclassified sequences</taxon>
        <taxon>metagenomes</taxon>
        <taxon>ecological metagenomes</taxon>
    </lineage>
</organism>
<dbReference type="EMBL" id="LAZR01052028">
    <property type="protein sequence ID" value="KKK83879.1"/>
    <property type="molecule type" value="Genomic_DNA"/>
</dbReference>
<sequence length="182" mass="20909">LNMGSFVEAMDMAKNIIKSDYKLLYEKKRRLTFQYAIEQTLNEIVDNFAGDYVLTNGLPDGLEYQLGYEKEIELEYQPGYEEETVSLQQKDERYVESKTLSRANILYEKGNTIKLRNPTDTVFALYKDDSLSNITNLFSNGIKASIIDYKALPDKPVVYKIQIPLKDGSEYIGWVSESVISK</sequence>
<evidence type="ECO:0000313" key="1">
    <source>
        <dbReference type="EMBL" id="KKK83879.1"/>
    </source>
</evidence>
<protein>
    <submittedName>
        <fullName evidence="1">Uncharacterized protein</fullName>
    </submittedName>
</protein>
<gene>
    <name evidence="1" type="ORF">LCGC14_2788970</name>
</gene>
<name>A0A0F9AZT0_9ZZZZ</name>
<comment type="caution">
    <text evidence="1">The sequence shown here is derived from an EMBL/GenBank/DDBJ whole genome shotgun (WGS) entry which is preliminary data.</text>
</comment>
<feature type="non-terminal residue" evidence="1">
    <location>
        <position position="1"/>
    </location>
</feature>
<reference evidence="1" key="1">
    <citation type="journal article" date="2015" name="Nature">
        <title>Complex archaea that bridge the gap between prokaryotes and eukaryotes.</title>
        <authorList>
            <person name="Spang A."/>
            <person name="Saw J.H."/>
            <person name="Jorgensen S.L."/>
            <person name="Zaremba-Niedzwiedzka K."/>
            <person name="Martijn J."/>
            <person name="Lind A.E."/>
            <person name="van Eijk R."/>
            <person name="Schleper C."/>
            <person name="Guy L."/>
            <person name="Ettema T.J."/>
        </authorList>
    </citation>
    <scope>NUCLEOTIDE SEQUENCE</scope>
</reference>